<evidence type="ECO:0000313" key="15">
    <source>
        <dbReference type="Proteomes" id="UP001312908"/>
    </source>
</evidence>
<dbReference type="HAMAP" id="MF_00409">
    <property type="entry name" value="LpxK"/>
    <property type="match status" value="1"/>
</dbReference>
<evidence type="ECO:0000256" key="12">
    <source>
        <dbReference type="ARBA" id="ARBA00029757"/>
    </source>
</evidence>
<keyword evidence="15" id="KW-1185">Reference proteome</keyword>
<dbReference type="Pfam" id="PF02606">
    <property type="entry name" value="LpxK"/>
    <property type="match status" value="1"/>
</dbReference>
<protein>
    <recommendedName>
        <fullName evidence="4 13">Tetraacyldisaccharide 4'-kinase</fullName>
        <ecNumber evidence="3 13">2.7.1.130</ecNumber>
    </recommendedName>
    <alternativeName>
        <fullName evidence="12 13">Lipid A 4'-kinase</fullName>
    </alternativeName>
</protein>
<comment type="catalytic activity">
    <reaction evidence="13">
        <text>a lipid A disaccharide + ATP = a lipid IVA + ADP + H(+)</text>
        <dbReference type="Rhea" id="RHEA:67840"/>
        <dbReference type="ChEBI" id="CHEBI:15378"/>
        <dbReference type="ChEBI" id="CHEBI:30616"/>
        <dbReference type="ChEBI" id="CHEBI:176343"/>
        <dbReference type="ChEBI" id="CHEBI:176425"/>
        <dbReference type="ChEBI" id="CHEBI:456216"/>
        <dbReference type="EC" id="2.7.1.130"/>
    </reaction>
</comment>
<gene>
    <name evidence="13" type="primary">lpxK</name>
    <name evidence="14" type="ORF">DOFOFD_09080</name>
</gene>
<evidence type="ECO:0000256" key="6">
    <source>
        <dbReference type="ARBA" id="ARBA00022556"/>
    </source>
</evidence>
<comment type="function">
    <text evidence="1 13">Transfers the gamma-phosphate of ATP to the 4'-position of a tetraacyldisaccharide 1-phosphate intermediate (termed DS-1-P) to form tetraacyldisaccharide 1,4'-bis-phosphate (lipid IVA).</text>
</comment>
<organism evidence="14 15">
    <name type="scientific">Sorlinia euscelidii</name>
    <dbReference type="NCBI Taxonomy" id="3081148"/>
    <lineage>
        <taxon>Bacteria</taxon>
        <taxon>Pseudomonadati</taxon>
        <taxon>Pseudomonadota</taxon>
        <taxon>Alphaproteobacteria</taxon>
        <taxon>Acetobacterales</taxon>
        <taxon>Acetobacteraceae</taxon>
        <taxon>Sorlinia</taxon>
    </lineage>
</organism>
<evidence type="ECO:0000256" key="4">
    <source>
        <dbReference type="ARBA" id="ARBA00016436"/>
    </source>
</evidence>
<dbReference type="EMBL" id="JAWJZY010000003">
    <property type="protein sequence ID" value="MEE8659165.1"/>
    <property type="molecule type" value="Genomic_DNA"/>
</dbReference>
<keyword evidence="6 13" id="KW-0441">Lipid A biosynthesis</keyword>
<keyword evidence="7 13" id="KW-0808">Transferase</keyword>
<dbReference type="PANTHER" id="PTHR42724">
    <property type="entry name" value="TETRAACYLDISACCHARIDE 4'-KINASE"/>
    <property type="match status" value="1"/>
</dbReference>
<evidence type="ECO:0000256" key="3">
    <source>
        <dbReference type="ARBA" id="ARBA00012071"/>
    </source>
</evidence>
<evidence type="ECO:0000256" key="9">
    <source>
        <dbReference type="ARBA" id="ARBA00022777"/>
    </source>
</evidence>
<evidence type="ECO:0000256" key="8">
    <source>
        <dbReference type="ARBA" id="ARBA00022741"/>
    </source>
</evidence>
<sequence length="264" mass="29367">MVRDLTRRLQAQGHEPHILSRGYKARLKGPMRIDADIMTSRDAGDEPIMLARDAPVWIGRDRRQTAWAAIGAGADCLIMDDGLQNPGLAKTLRFVIIDGAVGLGNRHVMPAGPLREDAERGLMSADAVILIGDDKTSLAAEIPPGKITLRAQLIPDTDLRRLQGQRVIAFAGIGRPSKFFNMLTESGITASREISFPDHHDYADRDCQRLIGLSQSAEMQLVTTAKDAVKLPPWFREHVQVIHVALKWDRPDVVERLLRQAWKH</sequence>
<evidence type="ECO:0000256" key="10">
    <source>
        <dbReference type="ARBA" id="ARBA00022840"/>
    </source>
</evidence>
<reference evidence="14 15" key="1">
    <citation type="submission" date="2023-10" db="EMBL/GenBank/DDBJ databases">
        <title>Sorlinia euscelidii gen. nov., sp. nov., an acetic acid bacteria isolated from the gut of Euscelidius variegatus emitter.</title>
        <authorList>
            <person name="Michoud G."/>
            <person name="Marasco R."/>
            <person name="Seferji K."/>
            <person name="Gonella E."/>
            <person name="Garuglieri E."/>
            <person name="Alma A."/>
            <person name="Mapelli F."/>
            <person name="Borin S."/>
            <person name="Daffonchio D."/>
            <person name="Crotti E."/>
        </authorList>
    </citation>
    <scope>NUCLEOTIDE SEQUENCE [LARGE SCALE GENOMIC DNA]</scope>
    <source>
        <strain evidence="14 15">EV16P</strain>
    </source>
</reference>
<name>A0ABU7U2U1_9PROT</name>
<keyword evidence="5 13" id="KW-0444">Lipid biosynthesis</keyword>
<keyword evidence="8 13" id="KW-0547">Nucleotide-binding</keyword>
<proteinExistence type="inferred from homology"/>
<evidence type="ECO:0000256" key="13">
    <source>
        <dbReference type="HAMAP-Rule" id="MF_00409"/>
    </source>
</evidence>
<comment type="caution">
    <text evidence="14">The sequence shown here is derived from an EMBL/GenBank/DDBJ whole genome shotgun (WGS) entry which is preliminary data.</text>
</comment>
<evidence type="ECO:0000256" key="5">
    <source>
        <dbReference type="ARBA" id="ARBA00022516"/>
    </source>
</evidence>
<accession>A0ABU7U2U1</accession>
<evidence type="ECO:0000256" key="11">
    <source>
        <dbReference type="ARBA" id="ARBA00023098"/>
    </source>
</evidence>
<evidence type="ECO:0000256" key="1">
    <source>
        <dbReference type="ARBA" id="ARBA00002274"/>
    </source>
</evidence>
<comment type="similarity">
    <text evidence="13">Belongs to the LpxK family.</text>
</comment>
<dbReference type="EC" id="2.7.1.130" evidence="3 13"/>
<comment type="pathway">
    <text evidence="2 13">Glycolipid biosynthesis; lipid IV(A) biosynthesis; lipid IV(A) from (3R)-3-hydroxytetradecanoyl-[acyl-carrier-protein] and UDP-N-acetyl-alpha-D-glucosamine: step 6/6.</text>
</comment>
<evidence type="ECO:0000256" key="7">
    <source>
        <dbReference type="ARBA" id="ARBA00022679"/>
    </source>
</evidence>
<dbReference type="PANTHER" id="PTHR42724:SF1">
    <property type="entry name" value="TETRAACYLDISACCHARIDE 4'-KINASE, MITOCHONDRIAL-RELATED"/>
    <property type="match status" value="1"/>
</dbReference>
<dbReference type="InterPro" id="IPR003758">
    <property type="entry name" value="LpxK"/>
</dbReference>
<dbReference type="Proteomes" id="UP001312908">
    <property type="component" value="Unassembled WGS sequence"/>
</dbReference>
<evidence type="ECO:0000313" key="14">
    <source>
        <dbReference type="EMBL" id="MEE8659165.1"/>
    </source>
</evidence>
<keyword evidence="9 13" id="KW-0418">Kinase</keyword>
<keyword evidence="10 13" id="KW-0067">ATP-binding</keyword>
<comment type="caution">
    <text evidence="13">Lacks conserved residue(s) required for the propagation of feature annotation.</text>
</comment>
<keyword evidence="11 13" id="KW-0443">Lipid metabolism</keyword>
<dbReference type="NCBIfam" id="TIGR00682">
    <property type="entry name" value="lpxK"/>
    <property type="match status" value="1"/>
</dbReference>
<evidence type="ECO:0000256" key="2">
    <source>
        <dbReference type="ARBA" id="ARBA00004870"/>
    </source>
</evidence>